<organism evidence="3 4">
    <name type="scientific">Paenibacillus peoriae</name>
    <dbReference type="NCBI Taxonomy" id="59893"/>
    <lineage>
        <taxon>Bacteria</taxon>
        <taxon>Bacillati</taxon>
        <taxon>Bacillota</taxon>
        <taxon>Bacilli</taxon>
        <taxon>Bacillales</taxon>
        <taxon>Paenibacillaceae</taxon>
        <taxon>Paenibacillus</taxon>
    </lineage>
</organism>
<reference evidence="3 4" key="1">
    <citation type="submission" date="2020-09" db="EMBL/GenBank/DDBJ databases">
        <title>Characterization of Paenibacillus peoriae strain ZF390 with broad-spectrum antimicrobial activity as a potential biocontrol agent.</title>
        <authorList>
            <person name="Li L."/>
            <person name="Zhao Y."/>
            <person name="Li B."/>
            <person name="Xie X."/>
        </authorList>
    </citation>
    <scope>NUCLEOTIDE SEQUENCE [LARGE SCALE GENOMIC DNA]</scope>
    <source>
        <strain evidence="3 4">ZF390</strain>
    </source>
</reference>
<name>A0A7H0Y1S8_9BACL</name>
<keyword evidence="1" id="KW-1133">Transmembrane helix</keyword>
<dbReference type="EMBL" id="CP061172">
    <property type="protein sequence ID" value="QNR65036.1"/>
    <property type="molecule type" value="Genomic_DNA"/>
</dbReference>
<dbReference type="EMBL" id="JAVDUG010000001">
    <property type="protein sequence ID" value="MDR6776295.1"/>
    <property type="molecule type" value="Genomic_DNA"/>
</dbReference>
<evidence type="ECO:0000313" key="4">
    <source>
        <dbReference type="Proteomes" id="UP000516384"/>
    </source>
</evidence>
<keyword evidence="1" id="KW-0472">Membrane</keyword>
<keyword evidence="1" id="KW-0812">Transmembrane</keyword>
<proteinExistence type="predicted"/>
<keyword evidence="5" id="KW-1185">Reference proteome</keyword>
<protein>
    <submittedName>
        <fullName evidence="2">Multisubunit Na+/H+ antiporter MnhE subunit</fullName>
    </submittedName>
</protein>
<dbReference type="Proteomes" id="UP000516384">
    <property type="component" value="Chromosome"/>
</dbReference>
<gene>
    <name evidence="3" type="ORF">IAQ67_13970</name>
    <name evidence="2" type="ORF">J2W98_000542</name>
</gene>
<accession>A0A7H0Y1S8</accession>
<sequence>MDLVFGFIFMAIGLYGGFRAFVITRNPEAKKRYPKTTLKAITFFAYFIFISYALIIIVEGIKYLSQL</sequence>
<dbReference type="RefSeq" id="WP_076293451.1">
    <property type="nucleotide sequence ID" value="NZ_CP061172.1"/>
</dbReference>
<evidence type="ECO:0000313" key="2">
    <source>
        <dbReference type="EMBL" id="MDR6776295.1"/>
    </source>
</evidence>
<feature type="transmembrane region" description="Helical" evidence="1">
    <location>
        <begin position="43"/>
        <end position="64"/>
    </location>
</feature>
<dbReference type="AlphaFoldDB" id="A0A7H0Y1S8"/>
<evidence type="ECO:0000256" key="1">
    <source>
        <dbReference type="SAM" id="Phobius"/>
    </source>
</evidence>
<feature type="transmembrane region" description="Helical" evidence="1">
    <location>
        <begin position="6"/>
        <end position="22"/>
    </location>
</feature>
<evidence type="ECO:0000313" key="5">
    <source>
        <dbReference type="Proteomes" id="UP001266807"/>
    </source>
</evidence>
<dbReference type="Proteomes" id="UP001266807">
    <property type="component" value="Unassembled WGS sequence"/>
</dbReference>
<reference evidence="2 5" key="2">
    <citation type="submission" date="2023-07" db="EMBL/GenBank/DDBJ databases">
        <title>Sorghum-associated microbial communities from plants grown in Nebraska, USA.</title>
        <authorList>
            <person name="Schachtman D."/>
        </authorList>
    </citation>
    <scope>NUCLEOTIDE SEQUENCE [LARGE SCALE GENOMIC DNA]</scope>
    <source>
        <strain evidence="2 5">BE143</strain>
    </source>
</reference>
<evidence type="ECO:0000313" key="3">
    <source>
        <dbReference type="EMBL" id="QNR65036.1"/>
    </source>
</evidence>